<evidence type="ECO:0000259" key="5">
    <source>
        <dbReference type="PROSITE" id="PS50931"/>
    </source>
</evidence>
<keyword evidence="3" id="KW-0238">DNA-binding</keyword>
<dbReference type="eggNOG" id="COG0583">
    <property type="taxonomic scope" value="Bacteria"/>
</dbReference>
<dbReference type="OrthoDB" id="9803735at2"/>
<keyword evidence="2" id="KW-0805">Transcription regulation</keyword>
<dbReference type="SUPFAM" id="SSF46785">
    <property type="entry name" value="Winged helix' DNA-binding domain"/>
    <property type="match status" value="1"/>
</dbReference>
<dbReference type="GO" id="GO:0003700">
    <property type="term" value="F:DNA-binding transcription factor activity"/>
    <property type="evidence" value="ECO:0007669"/>
    <property type="project" value="InterPro"/>
</dbReference>
<dbReference type="Pfam" id="PF03466">
    <property type="entry name" value="LysR_substrate"/>
    <property type="match status" value="1"/>
</dbReference>
<dbReference type="Gene3D" id="1.10.10.10">
    <property type="entry name" value="Winged helix-like DNA-binding domain superfamily/Winged helix DNA-binding domain"/>
    <property type="match status" value="1"/>
</dbReference>
<dbReference type="InterPro" id="IPR000847">
    <property type="entry name" value="LysR_HTH_N"/>
</dbReference>
<dbReference type="STRING" id="575594.HMPREF0501_00753"/>
<evidence type="ECO:0000313" key="7">
    <source>
        <dbReference type="Proteomes" id="UP000003987"/>
    </source>
</evidence>
<dbReference type="RefSeq" id="WP_006916558.1">
    <property type="nucleotide sequence ID" value="NZ_GG698803.1"/>
</dbReference>
<dbReference type="EMBL" id="GG698803">
    <property type="protein sequence ID" value="EEU30375.1"/>
    <property type="molecule type" value="Genomic_DNA"/>
</dbReference>
<organism evidence="6 7">
    <name type="scientific">Limosilactobacillus coleohominis 101-4-CHN</name>
    <dbReference type="NCBI Taxonomy" id="575594"/>
    <lineage>
        <taxon>Bacteria</taxon>
        <taxon>Bacillati</taxon>
        <taxon>Bacillota</taxon>
        <taxon>Bacilli</taxon>
        <taxon>Lactobacillales</taxon>
        <taxon>Lactobacillaceae</taxon>
        <taxon>Limosilactobacillus</taxon>
    </lineage>
</organism>
<comment type="similarity">
    <text evidence="1">Belongs to the LysR transcriptional regulatory family.</text>
</comment>
<dbReference type="GO" id="GO:0003677">
    <property type="term" value="F:DNA binding"/>
    <property type="evidence" value="ECO:0007669"/>
    <property type="project" value="UniProtKB-KW"/>
</dbReference>
<dbReference type="AlphaFoldDB" id="C7XVK9"/>
<keyword evidence="4" id="KW-0804">Transcription</keyword>
<feature type="domain" description="HTH lysR-type" evidence="5">
    <location>
        <begin position="1"/>
        <end position="60"/>
    </location>
</feature>
<dbReference type="HOGENOM" id="CLU_039613_6_2_9"/>
<evidence type="ECO:0000256" key="2">
    <source>
        <dbReference type="ARBA" id="ARBA00023015"/>
    </source>
</evidence>
<reference evidence="6 7" key="1">
    <citation type="submission" date="2009-06" db="EMBL/GenBank/DDBJ databases">
        <title>The Genome Sequence of Lactobacillus coleohominis strain 101-4-CHN.</title>
        <authorList>
            <consortium name="The Broad Institute Genome Sequencing Platform"/>
            <person name="Ward D."/>
            <person name="Young S.K."/>
            <person name="Zeng Q."/>
            <person name="Koehrsen M."/>
            <person name="Alvarado L."/>
            <person name="Berlin A."/>
            <person name="Borenstein D."/>
            <person name="Chen Z."/>
            <person name="Engels R."/>
            <person name="Freedman E."/>
            <person name="Gellesch M."/>
            <person name="Goldberg J."/>
            <person name="Griggs A."/>
            <person name="Gujja S."/>
            <person name="Heiman D."/>
            <person name="Hepburn T."/>
            <person name="Howarth C."/>
            <person name="Jen D."/>
            <person name="Larson L."/>
            <person name="Lewis B."/>
            <person name="Mehta T."/>
            <person name="Park D."/>
            <person name="Pearson M."/>
            <person name="Roberts A."/>
            <person name="Saif S."/>
            <person name="Shea T."/>
            <person name="Shenoy N."/>
            <person name="Sisk P."/>
            <person name="Stolte C."/>
            <person name="Sykes S."/>
            <person name="Walk T."/>
            <person name="White J."/>
            <person name="Yandava C."/>
            <person name="Liu Y."/>
            <person name="Xu Q."/>
            <person name="Lander E."/>
            <person name="Nusbaum C."/>
            <person name="Galagan J."/>
            <person name="Birren B."/>
        </authorList>
    </citation>
    <scope>NUCLEOTIDE SEQUENCE [LARGE SCALE GENOMIC DNA]</scope>
    <source>
        <strain evidence="6 7">101-4-CHN</strain>
    </source>
</reference>
<sequence>MNINDLEYYHELAKVKNFSKVAAKFNVTQPTITNAIKRLETELQTSFFIRDQSHHEIVITKNGQQFDHHVAIILSELEIARKDIENNQQQQIRFGLPPIIGNYFFPPLTPLLMHHQLMTQLEVFEHGSTELLAMLRRGDIDLALLGSLVPLNYPRLTSTTILREPINIIVSRHHPLAAKAKSGIYFRELAKEKFISLDEGFVHNQAFRMMARINHIRPRTIYKTTDVHVIKSMVAENIGISYLTSLAILPSNDLVQIPLLDSEKPEFLISCVRRNTAAFNDAKQTLWNLLTNDSPQ</sequence>
<keyword evidence="7" id="KW-1185">Reference proteome</keyword>
<gene>
    <name evidence="6" type="ORF">HMPREF0501_00753</name>
</gene>
<dbReference type="Gene3D" id="3.40.190.290">
    <property type="match status" value="1"/>
</dbReference>
<evidence type="ECO:0000313" key="6">
    <source>
        <dbReference type="EMBL" id="EEU30375.1"/>
    </source>
</evidence>
<dbReference type="PROSITE" id="PS50931">
    <property type="entry name" value="HTH_LYSR"/>
    <property type="match status" value="1"/>
</dbReference>
<dbReference type="PANTHER" id="PTHR30419">
    <property type="entry name" value="HTH-TYPE TRANSCRIPTIONAL REGULATOR YBHD"/>
    <property type="match status" value="1"/>
</dbReference>
<evidence type="ECO:0000256" key="1">
    <source>
        <dbReference type="ARBA" id="ARBA00009437"/>
    </source>
</evidence>
<dbReference type="Proteomes" id="UP000003987">
    <property type="component" value="Unassembled WGS sequence"/>
</dbReference>
<evidence type="ECO:0000256" key="4">
    <source>
        <dbReference type="ARBA" id="ARBA00023163"/>
    </source>
</evidence>
<dbReference type="InterPro" id="IPR036388">
    <property type="entry name" value="WH-like_DNA-bd_sf"/>
</dbReference>
<proteinExistence type="inferred from homology"/>
<dbReference type="GO" id="GO:0005829">
    <property type="term" value="C:cytosol"/>
    <property type="evidence" value="ECO:0007669"/>
    <property type="project" value="TreeGrafter"/>
</dbReference>
<dbReference type="InterPro" id="IPR005119">
    <property type="entry name" value="LysR_subst-bd"/>
</dbReference>
<dbReference type="PRINTS" id="PR00039">
    <property type="entry name" value="HTHLYSR"/>
</dbReference>
<dbReference type="Pfam" id="PF00126">
    <property type="entry name" value="HTH_1"/>
    <property type="match status" value="1"/>
</dbReference>
<accession>C7XVK9</accession>
<dbReference type="InterPro" id="IPR050950">
    <property type="entry name" value="HTH-type_LysR_regulators"/>
</dbReference>
<name>C7XVK9_9LACO</name>
<dbReference type="InterPro" id="IPR036390">
    <property type="entry name" value="WH_DNA-bd_sf"/>
</dbReference>
<protein>
    <submittedName>
        <fullName evidence="6">LysR substrate binding domain protein</fullName>
    </submittedName>
</protein>
<dbReference type="SUPFAM" id="SSF53850">
    <property type="entry name" value="Periplasmic binding protein-like II"/>
    <property type="match status" value="1"/>
</dbReference>
<evidence type="ECO:0000256" key="3">
    <source>
        <dbReference type="ARBA" id="ARBA00023125"/>
    </source>
</evidence>